<feature type="domain" description="Sushi" evidence="15">
    <location>
        <begin position="467"/>
        <end position="525"/>
    </location>
</feature>
<dbReference type="InterPro" id="IPR013320">
    <property type="entry name" value="ConA-like_dom_sf"/>
</dbReference>
<dbReference type="InterPro" id="IPR001759">
    <property type="entry name" value="PTX_dom"/>
</dbReference>
<comment type="caution">
    <text evidence="8">Lacks conserved residue(s) required for the propagation of feature annotation.</text>
</comment>
<keyword evidence="7" id="KW-0325">Glycoprotein</keyword>
<dbReference type="PROSITE" id="PS00022">
    <property type="entry name" value="EGF_1"/>
    <property type="match status" value="4"/>
</dbReference>
<evidence type="ECO:0000256" key="9">
    <source>
        <dbReference type="PROSITE-ProRule" id="PRU00302"/>
    </source>
</evidence>
<dbReference type="FunFam" id="2.60.120.200:FF:000012">
    <property type="entry name" value="neuronal pentraxin receptor"/>
    <property type="match status" value="1"/>
</dbReference>
<feature type="disulfide bond" evidence="8">
    <location>
        <begin position="1233"/>
        <end position="1242"/>
    </location>
</feature>
<feature type="domain" description="Sushi" evidence="15">
    <location>
        <begin position="551"/>
        <end position="617"/>
    </location>
</feature>
<feature type="disulfide bond" evidence="9">
    <location>
        <begin position="1738"/>
        <end position="1765"/>
    </location>
</feature>
<feature type="domain" description="Sushi" evidence="15">
    <location>
        <begin position="1768"/>
        <end position="1835"/>
    </location>
</feature>
<feature type="domain" description="Sushi" evidence="15">
    <location>
        <begin position="2263"/>
        <end position="2316"/>
    </location>
</feature>
<evidence type="ECO:0000256" key="8">
    <source>
        <dbReference type="PROSITE-ProRule" id="PRU00076"/>
    </source>
</evidence>
<dbReference type="PROSITE" id="PS50234">
    <property type="entry name" value="VWFA"/>
    <property type="match status" value="1"/>
</dbReference>
<feature type="domain" description="HYR" evidence="14">
    <location>
        <begin position="616"/>
        <end position="698"/>
    </location>
</feature>
<feature type="disulfide bond" evidence="8">
    <location>
        <begin position="1394"/>
        <end position="1403"/>
    </location>
</feature>
<feature type="signal peptide" evidence="11">
    <location>
        <begin position="1"/>
        <end position="23"/>
    </location>
</feature>
<feature type="disulfide bond" evidence="9">
    <location>
        <begin position="395"/>
        <end position="438"/>
    </location>
</feature>
<keyword evidence="6 8" id="KW-1015">Disulfide bond</keyword>
<feature type="region of interest" description="Disordered" evidence="10">
    <location>
        <begin position="1948"/>
        <end position="1968"/>
    </location>
</feature>
<keyword evidence="2 9" id="KW-0768">Sushi</keyword>
<dbReference type="SMART" id="SM00327">
    <property type="entry name" value="VWA"/>
    <property type="match status" value="1"/>
</dbReference>
<dbReference type="Gene3D" id="2.60.120.200">
    <property type="match status" value="1"/>
</dbReference>
<dbReference type="InterPro" id="IPR002035">
    <property type="entry name" value="VWF_A"/>
</dbReference>
<feature type="domain" description="Sushi" evidence="15">
    <location>
        <begin position="393"/>
        <end position="453"/>
    </location>
</feature>
<dbReference type="PRINTS" id="PR00895">
    <property type="entry name" value="PENTAXIN"/>
</dbReference>
<dbReference type="Gene3D" id="2.10.70.10">
    <property type="entry name" value="Complement Module, domain 1"/>
    <property type="match status" value="12"/>
</dbReference>
<evidence type="ECO:0000256" key="2">
    <source>
        <dbReference type="ARBA" id="ARBA00022659"/>
    </source>
</evidence>
<feature type="disulfide bond" evidence="8">
    <location>
        <begin position="1314"/>
        <end position="1323"/>
    </location>
</feature>
<evidence type="ECO:0000256" key="6">
    <source>
        <dbReference type="ARBA" id="ARBA00023157"/>
    </source>
</evidence>
<feature type="domain" description="Pentraxin (PTX)" evidence="16">
    <location>
        <begin position="1447"/>
        <end position="1646"/>
    </location>
</feature>
<dbReference type="SUPFAM" id="SSF57184">
    <property type="entry name" value="Growth factor receptor domain"/>
    <property type="match status" value="2"/>
</dbReference>
<feature type="non-terminal residue" evidence="17">
    <location>
        <position position="1"/>
    </location>
</feature>
<name>A0A836FES8_9HYME</name>
<evidence type="ECO:0000259" key="15">
    <source>
        <dbReference type="PROSITE" id="PS50923"/>
    </source>
</evidence>
<dbReference type="Pfam" id="PF07699">
    <property type="entry name" value="Ephrin_rec_like"/>
    <property type="match status" value="2"/>
</dbReference>
<dbReference type="GO" id="GO:0032991">
    <property type="term" value="C:protein-containing complex"/>
    <property type="evidence" value="ECO:0007669"/>
    <property type="project" value="UniProtKB-ARBA"/>
</dbReference>
<dbReference type="Pfam" id="PF00354">
    <property type="entry name" value="Pentaxin"/>
    <property type="match status" value="1"/>
</dbReference>
<dbReference type="Gene3D" id="2.10.50.10">
    <property type="entry name" value="Tumor Necrosis Factor Receptor, subunit A, domain 2"/>
    <property type="match status" value="2"/>
</dbReference>
<dbReference type="FunFam" id="2.10.25.10:FF:000434">
    <property type="entry name" value="Predicted protein"/>
    <property type="match status" value="1"/>
</dbReference>
<dbReference type="InterPro" id="IPR036465">
    <property type="entry name" value="vWFA_dom_sf"/>
</dbReference>
<dbReference type="Pfam" id="PF02494">
    <property type="entry name" value="HYR"/>
    <property type="match status" value="2"/>
</dbReference>
<dbReference type="PANTHER" id="PTHR19325">
    <property type="entry name" value="COMPLEMENT COMPONENT-RELATED SUSHI DOMAIN-CONTAINING"/>
    <property type="match status" value="1"/>
</dbReference>
<feature type="domain" description="EGF-like" evidence="12">
    <location>
        <begin position="1207"/>
        <end position="1243"/>
    </location>
</feature>
<sequence>MRFSRILPLLIGVLSLFSNFAECVDDDDGGSINSVENGTNDNNVSSTFLNFDQKTNENQRKHLDDADRILSKMDVLSRLLKMHIDQFRNKTDQVEMVFLVDASGSIGAENFRSELNFVTKLLSDFTVDALAARVALVTFGGRGSIYRNIDQISRHGPNDHKCYLLNKQFSNITYSGGGTYTRGALLEALAILEKSREAANKVVFLITDGFSNGGDPRPAAHLLKNTGAIVFTFGIRTGNVEELHDIASHPEYTHSYLLDSFAEFEALARRALHSDLKTGQYVAVTLPTDCNSLCSDNMNRTCCDELATCTCGTATGHYACICLPGYFGSGLRGFCQPCPNGTYASANTSGDSTAACVPCPDANYITIKVPATSVVDCVCASGFIRDGYKCEAITCPKLRIPDNGYLVKASACSNVVHAACGVRCRIGFHLTGDSIRLCGKDGAWSGNEPQCLLKTCSALRSPTHGRVKCEHDEDYQQQFKENSTVYPIDTRCQFRCDIGYQLRGSKVRNCLPLSRWDGLKVTCKGKKKKDNIIYQLLFRILTQNQCLTIAVKCEPLSQIANGDITPEICIGPAKVPFATNCTITCNEGYILEGPTDRMCIGRTGIWSQRHSVNRCVDKTPPSLECPADIIEETEKGQSYAYVNWTVPKVTDNTDASPIIWTKPHIVLPWKIKIGTRIVVYVAQDASGNKARCKFKVKVLDRESPTIENCIDPPIFYTDFGNGLANVTWDEPVFYDNSRIAVRVNQSHQPGQDLFFPVGCTKVFYNATDKYGNRASCVLNITVEDVCESLKAPANGRLNCSSSNDRETRCVVACEDGYDFAIEPVNFNVVNDELLLKCNSSNHMWDSNYLPECSETHTPITISQEGDVILQSNESAICDNQPALDELNKHIANDLKSKFLEICDNDIECDLVSFDPKCEDDLSLSKDIEDNSIRRRRFEIKYKQVWSTDTFKDIETTLFERLKRAAIRLSPEPNKNNRSKRKRNRIEIKFKFIGKIIEENYENPKRGVQKLRERIDAMAQVGKLNLLDNRTNQEIAKLALNLHFVFKEPQDLCDPGSVLKKHGCVKCPAGTFYNSSTRTCQPCPFGEYQDAIASLTCVPCPEYTFTKRMHTRALKDCIRKILKPEMRDSALLYISLSFPTAVCRPGYYSRRKRYHGSRVGMEPCFACDIGFYQPNYGQSQCLPCSSNVTTEKRGSIDISDCLPIRDEEIDDCRTDPCLNGGRCLRDESGYVCKCREYYVGSKCEEFKDPCESSPCLNEGMCTTWQYLNNSVIYECLCKSSYTGDNCEIYVDECYTNPCQNGGRCISTENDFICDCRDGFEGQFCEVSMDHCDHMPCEEGSMCRTVNGTWQCLCKPGFLGRHCNLLPCDWLPCHANAICVNVKEENATRKSYRCECPEGYTGEDCATKINHCEYSPCLNNGHCINFVHDYLCECPIPFTERDCEIELSSDYVMHFTKSGTTDYVAAKGPARDLLQLSVCLWLQSLDTFNYGTILSYATTFYDNAFTLTDYNGLVLYINGEKIVTDVKVNDGNWHFLCVTWESESGSWRVFVDGILKDNSIGLAQGAVVRANGSLVIGQEQDRLGGGFSESEAFLGRLGLLDMWDVVLNESDVTKLWNSCEKYYGNLVAWAQMRQYIHGDVVILASPFCHGCPLPVVPFKGNVKVSEDLSEITYYCDNGYVIRFGNEEYRSVRRKCLKHGQWEGYNTPICMKIKCGFPGYFPRGRIYGESYLFEDEIYYSCNEGYELRGNPHRICNSDGKWIGLPPICIGTTCKNLLAPENGDIEYILEENERDDVTILQAGQQLEFKCNPGYRLIGERYLTCLDIGVWDYKRPSCTPYGCPLPKQIEHGYIIPSNSDPTSVRDPERNIIDFSERTYHYNDIVGFSCHRGYKFRNNHNLTEFKLQCSANGTWTGFVPDCVPRTCPWPDRVADAKIFLKKQDNITVEIPMEEDATWKPDRRRSNESDAESGISPETFISGAEIVIVCDLGYELVGDQIRTCTEEERWSSTFTSCEPRNCSVEEHPIFKYFKKLENEPALENNNTDVILFELDEKRYSKENVTHQYKDFDIFVERNSYKGRIVLTCRNGAQMNLHKLIVNETISNITWICNKIAKWEVSNLSKESILEQLLNNSTDICDRSCAPPQIPEYGYIDNGNNTDNVNNRRTINSVVIFKCRHGYILEGAEQSICLSDAKWSALPSCKPVACGKPPILANATLKSDVDETQNYTFGNMISYQCVPGYRVFGQASLRCLGSGKWSRLNGRCSKISCGKPQIQHGIALYGRSYLFQDQLTYICLNGEKKGMITCQADGKWNELPKCDGNRNV</sequence>
<evidence type="ECO:0000259" key="16">
    <source>
        <dbReference type="PROSITE" id="PS51828"/>
    </source>
</evidence>
<feature type="disulfide bond" evidence="9">
    <location>
        <begin position="2233"/>
        <end position="2260"/>
    </location>
</feature>
<dbReference type="PROSITE" id="PS01186">
    <property type="entry name" value="EGF_2"/>
    <property type="match status" value="3"/>
</dbReference>
<keyword evidence="3 11" id="KW-0732">Signal</keyword>
<feature type="domain" description="EGF-like" evidence="12">
    <location>
        <begin position="1245"/>
        <end position="1286"/>
    </location>
</feature>
<feature type="domain" description="EGF-like" evidence="12">
    <location>
        <begin position="1326"/>
        <end position="1359"/>
    </location>
</feature>
<evidence type="ECO:0000256" key="7">
    <source>
        <dbReference type="ARBA" id="ARBA00023180"/>
    </source>
</evidence>
<dbReference type="Pfam" id="PF00084">
    <property type="entry name" value="Sushi"/>
    <property type="match status" value="10"/>
</dbReference>
<evidence type="ECO:0000259" key="14">
    <source>
        <dbReference type="PROSITE" id="PS50825"/>
    </source>
</evidence>
<feature type="disulfide bond" evidence="9">
    <location>
        <begin position="1983"/>
        <end position="2010"/>
    </location>
</feature>
<dbReference type="SUPFAM" id="SSF53300">
    <property type="entry name" value="vWA-like"/>
    <property type="match status" value="1"/>
</dbReference>
<evidence type="ECO:0000256" key="4">
    <source>
        <dbReference type="ARBA" id="ARBA00022737"/>
    </source>
</evidence>
<keyword evidence="18" id="KW-1185">Reference proteome</keyword>
<dbReference type="SMART" id="SM00179">
    <property type="entry name" value="EGF_CA"/>
    <property type="match status" value="5"/>
</dbReference>
<dbReference type="InterPro" id="IPR011641">
    <property type="entry name" value="Tyr-kin_ephrin_A/B_rcpt-like"/>
</dbReference>
<feature type="domain" description="EGF-like" evidence="12">
    <location>
        <begin position="1406"/>
        <end position="1442"/>
    </location>
</feature>
<dbReference type="InterPro" id="IPR009030">
    <property type="entry name" value="Growth_fac_rcpt_cys_sf"/>
</dbReference>
<evidence type="ECO:0000256" key="11">
    <source>
        <dbReference type="SAM" id="SignalP"/>
    </source>
</evidence>
<dbReference type="Gene3D" id="3.40.50.410">
    <property type="entry name" value="von Willebrand factor, type A domain"/>
    <property type="match status" value="1"/>
</dbReference>
<proteinExistence type="predicted"/>
<dbReference type="InterPro" id="IPR000436">
    <property type="entry name" value="Sushi_SCR_CCP_dom"/>
</dbReference>
<feature type="domain" description="Sushi" evidence="15">
    <location>
        <begin position="1949"/>
        <end position="2012"/>
    </location>
</feature>
<accession>A0A836FES8</accession>
<dbReference type="CDD" id="cd00033">
    <property type="entry name" value="CCP"/>
    <property type="match status" value="11"/>
</dbReference>
<feature type="domain" description="Sushi" evidence="15">
    <location>
        <begin position="1710"/>
        <end position="1767"/>
    </location>
</feature>
<feature type="compositionally biased region" description="Basic and acidic residues" evidence="10">
    <location>
        <begin position="1950"/>
        <end position="1961"/>
    </location>
</feature>
<feature type="disulfide bond" evidence="9">
    <location>
        <begin position="1806"/>
        <end position="1833"/>
    </location>
</feature>
<evidence type="ECO:0000256" key="5">
    <source>
        <dbReference type="ARBA" id="ARBA00022837"/>
    </source>
</evidence>
<evidence type="ECO:0000259" key="13">
    <source>
        <dbReference type="PROSITE" id="PS50234"/>
    </source>
</evidence>
<feature type="domain" description="Sushi" evidence="15">
    <location>
        <begin position="1647"/>
        <end position="1709"/>
    </location>
</feature>
<dbReference type="SUPFAM" id="SSF49899">
    <property type="entry name" value="Concanavalin A-like lectins/glucanases"/>
    <property type="match status" value="1"/>
</dbReference>
<dbReference type="InterPro" id="IPR050350">
    <property type="entry name" value="Compl-Cell_Adhes-Reg"/>
</dbReference>
<feature type="domain" description="HYR" evidence="14">
    <location>
        <begin position="699"/>
        <end position="784"/>
    </location>
</feature>
<dbReference type="Proteomes" id="UP000668214">
    <property type="component" value="Unassembled WGS sequence"/>
</dbReference>
<feature type="domain" description="Sushi" evidence="15">
    <location>
        <begin position="1836"/>
        <end position="1918"/>
    </location>
</feature>
<feature type="domain" description="EGF-like" evidence="12">
    <location>
        <begin position="1288"/>
        <end position="1324"/>
    </location>
</feature>
<dbReference type="InterPro" id="IPR000152">
    <property type="entry name" value="EGF-type_Asp/Asn_hydroxyl_site"/>
</dbReference>
<feature type="disulfide bond" evidence="8">
    <location>
        <begin position="1432"/>
        <end position="1441"/>
    </location>
</feature>
<dbReference type="Pfam" id="PF00092">
    <property type="entry name" value="VWA"/>
    <property type="match status" value="1"/>
</dbReference>
<dbReference type="SMART" id="SM00181">
    <property type="entry name" value="EGF"/>
    <property type="match status" value="9"/>
</dbReference>
<dbReference type="InterPro" id="IPR000742">
    <property type="entry name" value="EGF"/>
</dbReference>
<dbReference type="InterPro" id="IPR035976">
    <property type="entry name" value="Sushi/SCR/CCP_sf"/>
</dbReference>
<dbReference type="PROSITE" id="PS51828">
    <property type="entry name" value="PTX_2"/>
    <property type="match status" value="1"/>
</dbReference>
<dbReference type="SMART" id="SM00032">
    <property type="entry name" value="CCP"/>
    <property type="match status" value="12"/>
</dbReference>
<dbReference type="SMART" id="SM00159">
    <property type="entry name" value="PTX"/>
    <property type="match status" value="1"/>
</dbReference>
<dbReference type="PROSITE" id="PS50026">
    <property type="entry name" value="EGF_3"/>
    <property type="match status" value="6"/>
</dbReference>
<evidence type="ECO:0000259" key="12">
    <source>
        <dbReference type="PROSITE" id="PS50026"/>
    </source>
</evidence>
<dbReference type="InterPro" id="IPR003410">
    <property type="entry name" value="HYR_dom"/>
</dbReference>
<protein>
    <submittedName>
        <fullName evidence="17">SVEP1 protein</fullName>
    </submittedName>
</protein>
<dbReference type="SUPFAM" id="SSF57535">
    <property type="entry name" value="Complement control module/SCR domain"/>
    <property type="match status" value="9"/>
</dbReference>
<feature type="domain" description="VWFA" evidence="13">
    <location>
        <begin position="95"/>
        <end position="276"/>
    </location>
</feature>
<dbReference type="CDD" id="cd01450">
    <property type="entry name" value="vWFA_subfamily_ECM"/>
    <property type="match status" value="1"/>
</dbReference>
<dbReference type="PROSITE" id="PS50923">
    <property type="entry name" value="SUSHI"/>
    <property type="match status" value="11"/>
</dbReference>
<reference evidence="17" key="1">
    <citation type="submission" date="2020-02" db="EMBL/GenBank/DDBJ databases">
        <title>Relaxed selection underlies rapid genomic changes in the transitions from sociality to social parasitism in ants.</title>
        <authorList>
            <person name="Bi X."/>
        </authorList>
    </citation>
    <scope>NUCLEOTIDE SEQUENCE</scope>
    <source>
        <strain evidence="17">BGI-DK2014c</strain>
        <tissue evidence="17">Whole body</tissue>
    </source>
</reference>
<dbReference type="Gene3D" id="2.10.25.10">
    <property type="entry name" value="Laminin"/>
    <property type="match status" value="6"/>
</dbReference>
<evidence type="ECO:0000313" key="18">
    <source>
        <dbReference type="Proteomes" id="UP000668214"/>
    </source>
</evidence>
<feature type="domain" description="Sushi" evidence="15">
    <location>
        <begin position="2135"/>
        <end position="2199"/>
    </location>
</feature>
<dbReference type="PROSITE" id="PS00010">
    <property type="entry name" value="ASX_HYDROXYL"/>
    <property type="match status" value="1"/>
</dbReference>
<dbReference type="GO" id="GO:0005509">
    <property type="term" value="F:calcium ion binding"/>
    <property type="evidence" value="ECO:0007669"/>
    <property type="project" value="InterPro"/>
</dbReference>
<keyword evidence="4" id="KW-0677">Repeat</keyword>
<feature type="disulfide bond" evidence="9">
    <location>
        <begin position="496"/>
        <end position="523"/>
    </location>
</feature>
<evidence type="ECO:0000313" key="17">
    <source>
        <dbReference type="EMBL" id="KAG5323380.1"/>
    </source>
</evidence>
<feature type="domain" description="Sushi" evidence="15">
    <location>
        <begin position="2200"/>
        <end position="2262"/>
    </location>
</feature>
<evidence type="ECO:0000256" key="1">
    <source>
        <dbReference type="ARBA" id="ARBA00022536"/>
    </source>
</evidence>
<organism evidence="17 18">
    <name type="scientific">Pseudoatta argentina</name>
    <dbReference type="NCBI Taxonomy" id="621737"/>
    <lineage>
        <taxon>Eukaryota</taxon>
        <taxon>Metazoa</taxon>
        <taxon>Ecdysozoa</taxon>
        <taxon>Arthropoda</taxon>
        <taxon>Hexapoda</taxon>
        <taxon>Insecta</taxon>
        <taxon>Pterygota</taxon>
        <taxon>Neoptera</taxon>
        <taxon>Endopterygota</taxon>
        <taxon>Hymenoptera</taxon>
        <taxon>Apocrita</taxon>
        <taxon>Aculeata</taxon>
        <taxon>Formicoidea</taxon>
        <taxon>Formicidae</taxon>
        <taxon>Myrmicinae</taxon>
        <taxon>Pseudoatta</taxon>
    </lineage>
</organism>
<keyword evidence="1 8" id="KW-0245">EGF-like domain</keyword>
<dbReference type="CDD" id="cd00054">
    <property type="entry name" value="EGF_CA"/>
    <property type="match status" value="4"/>
</dbReference>
<feature type="non-terminal residue" evidence="17">
    <location>
        <position position="2320"/>
    </location>
</feature>
<dbReference type="EMBL" id="JAANIA010000721">
    <property type="protein sequence ID" value="KAG5323380.1"/>
    <property type="molecule type" value="Genomic_DNA"/>
</dbReference>
<feature type="disulfide bond" evidence="8">
    <location>
        <begin position="1276"/>
        <end position="1285"/>
    </location>
</feature>
<evidence type="ECO:0000256" key="3">
    <source>
        <dbReference type="ARBA" id="ARBA00022729"/>
    </source>
</evidence>
<dbReference type="PANTHER" id="PTHR19325:SF573">
    <property type="entry name" value="MEMBRANE COFACTOR PROTEIN"/>
    <property type="match status" value="1"/>
</dbReference>
<keyword evidence="5" id="KW-0106">Calcium</keyword>
<comment type="caution">
    <text evidence="17">The sequence shown here is derived from an EMBL/GenBank/DDBJ whole genome shotgun (WGS) entry which is preliminary data.</text>
</comment>
<dbReference type="PROSITE" id="PS50825">
    <property type="entry name" value="HYR"/>
    <property type="match status" value="2"/>
</dbReference>
<dbReference type="SUPFAM" id="SSF57196">
    <property type="entry name" value="EGF/Laminin"/>
    <property type="match status" value="4"/>
</dbReference>
<dbReference type="Pfam" id="PF00008">
    <property type="entry name" value="EGF"/>
    <property type="match status" value="4"/>
</dbReference>
<gene>
    <name evidence="17" type="primary">Svep1_0</name>
    <name evidence="17" type="ORF">G6Z78_0006539</name>
</gene>
<dbReference type="InterPro" id="IPR001881">
    <property type="entry name" value="EGF-like_Ca-bd_dom"/>
</dbReference>
<feature type="chain" id="PRO_5033010252" evidence="11">
    <location>
        <begin position="24"/>
        <end position="2320"/>
    </location>
</feature>
<dbReference type="SMART" id="SM01411">
    <property type="entry name" value="Ephrin_rec_like"/>
    <property type="match status" value="3"/>
</dbReference>
<feature type="disulfide bond" evidence="9">
    <location>
        <begin position="424"/>
        <end position="451"/>
    </location>
</feature>
<feature type="domain" description="EGF-like" evidence="12">
    <location>
        <begin position="1362"/>
        <end position="1404"/>
    </location>
</feature>
<evidence type="ECO:0000256" key="10">
    <source>
        <dbReference type="SAM" id="MobiDB-lite"/>
    </source>
</evidence>